<feature type="compositionally biased region" description="Polar residues" evidence="1">
    <location>
        <begin position="86"/>
        <end position="98"/>
    </location>
</feature>
<accession>A0A3N4J2U1</accession>
<dbReference type="AlphaFoldDB" id="A0A3N4J2U1"/>
<keyword evidence="3" id="KW-1185">Reference proteome</keyword>
<dbReference type="EMBL" id="ML120472">
    <property type="protein sequence ID" value="RPA92475.1"/>
    <property type="molecule type" value="Genomic_DNA"/>
</dbReference>
<sequence>MHSSTHNSLMFVDTTTIVYHQNLETPAHFLRVCNSSHKRQRITSTAVTGKGVWDGLGNIRYIYIYIQLARDHLSIILHFPPPLTSLPTHRSTNMSTTSERLDRMSISPPESRPYDDAISISSGGRLSPPDRDQVQLALSRELTLRDLERMFLNFQSNVIPGEATHDRDPARRQAWFNNIPRSLFR</sequence>
<evidence type="ECO:0000313" key="2">
    <source>
        <dbReference type="EMBL" id="RPA92475.1"/>
    </source>
</evidence>
<evidence type="ECO:0000256" key="1">
    <source>
        <dbReference type="SAM" id="MobiDB-lite"/>
    </source>
</evidence>
<dbReference type="Proteomes" id="UP000276215">
    <property type="component" value="Unassembled WGS sequence"/>
</dbReference>
<feature type="region of interest" description="Disordered" evidence="1">
    <location>
        <begin position="86"/>
        <end position="131"/>
    </location>
</feature>
<proteinExistence type="predicted"/>
<evidence type="ECO:0000313" key="3">
    <source>
        <dbReference type="Proteomes" id="UP000276215"/>
    </source>
</evidence>
<gene>
    <name evidence="2" type="ORF">L873DRAFT_189593</name>
</gene>
<organism evidence="2 3">
    <name type="scientific">Choiromyces venosus 120613-1</name>
    <dbReference type="NCBI Taxonomy" id="1336337"/>
    <lineage>
        <taxon>Eukaryota</taxon>
        <taxon>Fungi</taxon>
        <taxon>Dikarya</taxon>
        <taxon>Ascomycota</taxon>
        <taxon>Pezizomycotina</taxon>
        <taxon>Pezizomycetes</taxon>
        <taxon>Pezizales</taxon>
        <taxon>Tuberaceae</taxon>
        <taxon>Choiromyces</taxon>
    </lineage>
</organism>
<reference evidence="2 3" key="1">
    <citation type="journal article" date="2018" name="Nat. Ecol. Evol.">
        <title>Pezizomycetes genomes reveal the molecular basis of ectomycorrhizal truffle lifestyle.</title>
        <authorList>
            <person name="Murat C."/>
            <person name="Payen T."/>
            <person name="Noel B."/>
            <person name="Kuo A."/>
            <person name="Morin E."/>
            <person name="Chen J."/>
            <person name="Kohler A."/>
            <person name="Krizsan K."/>
            <person name="Balestrini R."/>
            <person name="Da Silva C."/>
            <person name="Montanini B."/>
            <person name="Hainaut M."/>
            <person name="Levati E."/>
            <person name="Barry K.W."/>
            <person name="Belfiori B."/>
            <person name="Cichocki N."/>
            <person name="Clum A."/>
            <person name="Dockter R.B."/>
            <person name="Fauchery L."/>
            <person name="Guy J."/>
            <person name="Iotti M."/>
            <person name="Le Tacon F."/>
            <person name="Lindquist E.A."/>
            <person name="Lipzen A."/>
            <person name="Malagnac F."/>
            <person name="Mello A."/>
            <person name="Molinier V."/>
            <person name="Miyauchi S."/>
            <person name="Poulain J."/>
            <person name="Riccioni C."/>
            <person name="Rubini A."/>
            <person name="Sitrit Y."/>
            <person name="Splivallo R."/>
            <person name="Traeger S."/>
            <person name="Wang M."/>
            <person name="Zifcakova L."/>
            <person name="Wipf D."/>
            <person name="Zambonelli A."/>
            <person name="Paolocci F."/>
            <person name="Nowrousian M."/>
            <person name="Ottonello S."/>
            <person name="Baldrian P."/>
            <person name="Spatafora J.W."/>
            <person name="Henrissat B."/>
            <person name="Nagy L.G."/>
            <person name="Aury J.M."/>
            <person name="Wincker P."/>
            <person name="Grigoriev I.V."/>
            <person name="Bonfante P."/>
            <person name="Martin F.M."/>
        </authorList>
    </citation>
    <scope>NUCLEOTIDE SEQUENCE [LARGE SCALE GENOMIC DNA]</scope>
    <source>
        <strain evidence="2 3">120613-1</strain>
    </source>
</reference>
<name>A0A3N4J2U1_9PEZI</name>
<protein>
    <submittedName>
        <fullName evidence="2">Uncharacterized protein</fullName>
    </submittedName>
</protein>